<dbReference type="SMART" id="SM00862">
    <property type="entry name" value="Trans_reg_C"/>
    <property type="match status" value="1"/>
</dbReference>
<evidence type="ECO:0000256" key="5">
    <source>
        <dbReference type="PROSITE-ProRule" id="PRU01091"/>
    </source>
</evidence>
<keyword evidence="4" id="KW-0804">Transcription</keyword>
<reference evidence="7 8" key="1">
    <citation type="submission" date="2017-06" db="EMBL/GenBank/DDBJ databases">
        <authorList>
            <person name="Kim H.J."/>
            <person name="Triplett B.A."/>
        </authorList>
    </citation>
    <scope>NUCLEOTIDE SEQUENCE [LARGE SCALE GENOMIC DNA]</scope>
    <source>
        <strain evidence="7 8">CGMCC 4.5593</strain>
    </source>
</reference>
<evidence type="ECO:0000259" key="6">
    <source>
        <dbReference type="PROSITE" id="PS51755"/>
    </source>
</evidence>
<dbReference type="Proteomes" id="UP000198362">
    <property type="component" value="Unassembled WGS sequence"/>
</dbReference>
<name>A0A239M3V7_9ACTN</name>
<dbReference type="InterPro" id="IPR027417">
    <property type="entry name" value="P-loop_NTPase"/>
</dbReference>
<dbReference type="SUPFAM" id="SSF46894">
    <property type="entry name" value="C-terminal effector domain of the bipartite response regulators"/>
    <property type="match status" value="1"/>
</dbReference>
<dbReference type="PRINTS" id="PR00364">
    <property type="entry name" value="DISEASERSIST"/>
</dbReference>
<keyword evidence="2" id="KW-0805">Transcription regulation</keyword>
<dbReference type="SUPFAM" id="SSF52540">
    <property type="entry name" value="P-loop containing nucleoside triphosphate hydrolases"/>
    <property type="match status" value="1"/>
</dbReference>
<sequence>MQILGPLRVWRGEVELDPGPRQQRCLLALLLAHEGRPISMADLVDLIWRADPPHSATNVVHKYVGALRRLLEPDLPTRTAGSYLTRRDAGYRFTAGPQTLDLVAFRRLVAQAKERVRQERPLDALDHYVKALRLCHGPAGDTLADSAAATAAFAGIDGEFFDAAVAAATVAVRAGCPARVLPPLRLAARMGRLHEPVHASLVTTLAAAGRQAEALEAYRGIRDHLAEELGIDPGQELRQAQRQVLTQAVAVPAKEHRPRPAQLPPDQPRFVGRTRELAALHELAAELRDTGRTSPLVVAVYGIAGVGKSTLVTHFAHQVADVFADGQLHLDLRGREGDDGGLPGPDALLSMVYALGLPKVPDAYEALVGTYRSLTARKRILVILDDARDAEQVRPLLPSAADSLVLVTSRRPLIGLAAADGARLLQIQVPELAEARDILTARLAVLPGWPAGFADLDTVDEIVQHCGRLPLTLALVAAGLSVRPTLSLASVAAELRDQ</sequence>
<dbReference type="Pfam" id="PF03704">
    <property type="entry name" value="BTAD"/>
    <property type="match status" value="1"/>
</dbReference>
<dbReference type="AlphaFoldDB" id="A0A239M3V7"/>
<dbReference type="PROSITE" id="PS51755">
    <property type="entry name" value="OMPR_PHOB"/>
    <property type="match status" value="1"/>
</dbReference>
<evidence type="ECO:0000256" key="4">
    <source>
        <dbReference type="ARBA" id="ARBA00023163"/>
    </source>
</evidence>
<dbReference type="SUPFAM" id="SSF48452">
    <property type="entry name" value="TPR-like"/>
    <property type="match status" value="1"/>
</dbReference>
<dbReference type="GO" id="GO:0006355">
    <property type="term" value="P:regulation of DNA-templated transcription"/>
    <property type="evidence" value="ECO:0007669"/>
    <property type="project" value="InterPro"/>
</dbReference>
<dbReference type="GO" id="GO:0003677">
    <property type="term" value="F:DNA binding"/>
    <property type="evidence" value="ECO:0007669"/>
    <property type="project" value="UniProtKB-UniRule"/>
</dbReference>
<gene>
    <name evidence="7" type="ORF">SAMN05421812_105101</name>
</gene>
<evidence type="ECO:0000313" key="8">
    <source>
        <dbReference type="Proteomes" id="UP000198362"/>
    </source>
</evidence>
<evidence type="ECO:0000313" key="7">
    <source>
        <dbReference type="EMBL" id="SNT37346.1"/>
    </source>
</evidence>
<comment type="similarity">
    <text evidence="1">Belongs to the AfsR/DnrI/RedD regulatory family.</text>
</comment>
<dbReference type="Gene3D" id="1.10.10.10">
    <property type="entry name" value="Winged helix-like DNA-binding domain superfamily/Winged helix DNA-binding domain"/>
    <property type="match status" value="1"/>
</dbReference>
<accession>A0A239M3V7</accession>
<dbReference type="InterPro" id="IPR011990">
    <property type="entry name" value="TPR-like_helical_dom_sf"/>
</dbReference>
<evidence type="ECO:0000256" key="2">
    <source>
        <dbReference type="ARBA" id="ARBA00023015"/>
    </source>
</evidence>
<feature type="DNA-binding region" description="OmpR/PhoB-type" evidence="5">
    <location>
        <begin position="1"/>
        <end position="95"/>
    </location>
</feature>
<dbReference type="RefSeq" id="WP_245870844.1">
    <property type="nucleotide sequence ID" value="NZ_FZPH01000005.1"/>
</dbReference>
<dbReference type="GO" id="GO:0000160">
    <property type="term" value="P:phosphorelay signal transduction system"/>
    <property type="evidence" value="ECO:0007669"/>
    <property type="project" value="InterPro"/>
</dbReference>
<dbReference type="PANTHER" id="PTHR35807">
    <property type="entry name" value="TRANSCRIPTIONAL REGULATOR REDD-RELATED"/>
    <property type="match status" value="1"/>
</dbReference>
<dbReference type="InterPro" id="IPR036388">
    <property type="entry name" value="WH-like_DNA-bd_sf"/>
</dbReference>
<dbReference type="PANTHER" id="PTHR35807:SF1">
    <property type="entry name" value="TRANSCRIPTIONAL REGULATOR REDD"/>
    <property type="match status" value="1"/>
</dbReference>
<dbReference type="SMART" id="SM01043">
    <property type="entry name" value="BTAD"/>
    <property type="match status" value="1"/>
</dbReference>
<evidence type="ECO:0000256" key="3">
    <source>
        <dbReference type="ARBA" id="ARBA00023125"/>
    </source>
</evidence>
<keyword evidence="3 5" id="KW-0238">DNA-binding</keyword>
<feature type="domain" description="OmpR/PhoB-type" evidence="6">
    <location>
        <begin position="1"/>
        <end position="95"/>
    </location>
</feature>
<dbReference type="InterPro" id="IPR005158">
    <property type="entry name" value="BTAD"/>
</dbReference>
<dbReference type="CDD" id="cd15831">
    <property type="entry name" value="BTAD"/>
    <property type="match status" value="1"/>
</dbReference>
<dbReference type="Gene3D" id="3.40.50.300">
    <property type="entry name" value="P-loop containing nucleotide triphosphate hydrolases"/>
    <property type="match status" value="1"/>
</dbReference>
<dbReference type="EMBL" id="FZPH01000005">
    <property type="protein sequence ID" value="SNT37346.1"/>
    <property type="molecule type" value="Genomic_DNA"/>
</dbReference>
<organism evidence="7 8">
    <name type="scientific">Asanoa hainanensis</name>
    <dbReference type="NCBI Taxonomy" id="560556"/>
    <lineage>
        <taxon>Bacteria</taxon>
        <taxon>Bacillati</taxon>
        <taxon>Actinomycetota</taxon>
        <taxon>Actinomycetes</taxon>
        <taxon>Micromonosporales</taxon>
        <taxon>Micromonosporaceae</taxon>
        <taxon>Asanoa</taxon>
    </lineage>
</organism>
<proteinExistence type="inferred from homology"/>
<dbReference type="Pfam" id="PF13191">
    <property type="entry name" value="AAA_16"/>
    <property type="match status" value="1"/>
</dbReference>
<protein>
    <submittedName>
        <fullName evidence="7">DNA-binding transcriptional activator of the SARP family</fullName>
    </submittedName>
</protein>
<dbReference type="InterPro" id="IPR016032">
    <property type="entry name" value="Sig_transdc_resp-reg_C-effctor"/>
</dbReference>
<keyword evidence="8" id="KW-1185">Reference proteome</keyword>
<dbReference type="Pfam" id="PF00486">
    <property type="entry name" value="Trans_reg_C"/>
    <property type="match status" value="1"/>
</dbReference>
<dbReference type="InterPro" id="IPR051677">
    <property type="entry name" value="AfsR-DnrI-RedD_regulator"/>
</dbReference>
<dbReference type="InterPro" id="IPR041664">
    <property type="entry name" value="AAA_16"/>
</dbReference>
<dbReference type="Gene3D" id="1.25.40.10">
    <property type="entry name" value="Tetratricopeptide repeat domain"/>
    <property type="match status" value="1"/>
</dbReference>
<evidence type="ECO:0000256" key="1">
    <source>
        <dbReference type="ARBA" id="ARBA00005820"/>
    </source>
</evidence>
<dbReference type="InterPro" id="IPR001867">
    <property type="entry name" value="OmpR/PhoB-type_DNA-bd"/>
</dbReference>